<keyword evidence="2 3" id="KW-0802">TPR repeat</keyword>
<comment type="caution">
    <text evidence="4">The sequence shown here is derived from an EMBL/GenBank/DDBJ whole genome shotgun (WGS) entry which is preliminary data.</text>
</comment>
<dbReference type="InterPro" id="IPR019734">
    <property type="entry name" value="TPR_rpt"/>
</dbReference>
<evidence type="ECO:0000256" key="2">
    <source>
        <dbReference type="ARBA" id="ARBA00022803"/>
    </source>
</evidence>
<dbReference type="Pfam" id="PF13432">
    <property type="entry name" value="TPR_16"/>
    <property type="match status" value="2"/>
</dbReference>
<evidence type="ECO:0000313" key="5">
    <source>
        <dbReference type="Proteomes" id="UP000503820"/>
    </source>
</evidence>
<evidence type="ECO:0000313" key="4">
    <source>
        <dbReference type="EMBL" id="GFM36602.1"/>
    </source>
</evidence>
<dbReference type="AlphaFoldDB" id="A0A7J0BTW2"/>
<name>A0A7J0BTW2_9BACT</name>
<feature type="repeat" description="TPR" evidence="3">
    <location>
        <begin position="73"/>
        <end position="106"/>
    </location>
</feature>
<proteinExistence type="predicted"/>
<gene>
    <name evidence="4" type="ORF">DSM19430T_12860</name>
</gene>
<organism evidence="4 5">
    <name type="scientific">Desulfovibrio psychrotolerans</name>
    <dbReference type="NCBI Taxonomy" id="415242"/>
    <lineage>
        <taxon>Bacteria</taxon>
        <taxon>Pseudomonadati</taxon>
        <taxon>Thermodesulfobacteriota</taxon>
        <taxon>Desulfovibrionia</taxon>
        <taxon>Desulfovibrionales</taxon>
        <taxon>Desulfovibrionaceae</taxon>
        <taxon>Desulfovibrio</taxon>
    </lineage>
</organism>
<dbReference type="PANTHER" id="PTHR44858">
    <property type="entry name" value="TETRATRICOPEPTIDE REPEAT PROTEIN 6"/>
    <property type="match status" value="1"/>
</dbReference>
<protein>
    <recommendedName>
        <fullName evidence="6">Tetratricopeptide repeat protein</fullName>
    </recommendedName>
</protein>
<accession>A0A7J0BTW2</accession>
<evidence type="ECO:0000256" key="3">
    <source>
        <dbReference type="PROSITE-ProRule" id="PRU00339"/>
    </source>
</evidence>
<dbReference type="Proteomes" id="UP000503820">
    <property type="component" value="Unassembled WGS sequence"/>
</dbReference>
<dbReference type="PANTHER" id="PTHR44858:SF1">
    <property type="entry name" value="UDP-N-ACETYLGLUCOSAMINE--PEPTIDE N-ACETYLGLUCOSAMINYLTRANSFERASE SPINDLY-RELATED"/>
    <property type="match status" value="1"/>
</dbReference>
<dbReference type="InterPro" id="IPR050498">
    <property type="entry name" value="Ycf3"/>
</dbReference>
<keyword evidence="1" id="KW-0677">Repeat</keyword>
<dbReference type="InterPro" id="IPR011990">
    <property type="entry name" value="TPR-like_helical_dom_sf"/>
</dbReference>
<keyword evidence="5" id="KW-1185">Reference proteome</keyword>
<evidence type="ECO:0008006" key="6">
    <source>
        <dbReference type="Google" id="ProtNLM"/>
    </source>
</evidence>
<dbReference type="SUPFAM" id="SSF48452">
    <property type="entry name" value="TPR-like"/>
    <property type="match status" value="1"/>
</dbReference>
<dbReference type="EMBL" id="BLVP01000007">
    <property type="protein sequence ID" value="GFM36602.1"/>
    <property type="molecule type" value="Genomic_DNA"/>
</dbReference>
<reference evidence="4 5" key="1">
    <citation type="submission" date="2020-05" db="EMBL/GenBank/DDBJ databases">
        <title>Draft genome sequence of Desulfovibrio psychrotolerans JS1T.</title>
        <authorList>
            <person name="Ueno A."/>
            <person name="Tamazawa S."/>
            <person name="Tamamura S."/>
            <person name="Murakami T."/>
            <person name="Kiyama T."/>
            <person name="Inomata H."/>
            <person name="Amano Y."/>
            <person name="Miyakawa K."/>
            <person name="Tamaki H."/>
            <person name="Naganuma T."/>
            <person name="Kaneko K."/>
        </authorList>
    </citation>
    <scope>NUCLEOTIDE SEQUENCE [LARGE SCALE GENOMIC DNA]</scope>
    <source>
        <strain evidence="4 5">JS1</strain>
    </source>
</reference>
<sequence length="185" mass="20474">MLCAVLLLGLAACGGKEPELGRFNPGGTAGRYNEQAERAFARAHILWRGETCSDPDLAVTLLTEAVELEPEYAQAWLRRGLAYSDKRWYDLALEDLNRAVRLAPTPESYAYRGLVQMRLGNYLGAEQDLTTAAEMNPGYHRAWNFRAATKLLNGNVPGACEDFARGCKAGDCTGLENAKKERWCE</sequence>
<dbReference type="Gene3D" id="1.25.40.10">
    <property type="entry name" value="Tetratricopeptide repeat domain"/>
    <property type="match status" value="2"/>
</dbReference>
<dbReference type="SMART" id="SM00028">
    <property type="entry name" value="TPR"/>
    <property type="match status" value="2"/>
</dbReference>
<dbReference type="PROSITE" id="PS50005">
    <property type="entry name" value="TPR"/>
    <property type="match status" value="1"/>
</dbReference>
<evidence type="ECO:0000256" key="1">
    <source>
        <dbReference type="ARBA" id="ARBA00022737"/>
    </source>
</evidence>